<proteinExistence type="predicted"/>
<dbReference type="STRING" id="1220554.GCA_001552135_08061"/>
<dbReference type="Gene3D" id="2.40.420.20">
    <property type="match status" value="1"/>
</dbReference>
<dbReference type="PANTHER" id="PTHR30469">
    <property type="entry name" value="MULTIDRUG RESISTANCE PROTEIN MDTA"/>
    <property type="match status" value="1"/>
</dbReference>
<dbReference type="Gene3D" id="1.10.101.10">
    <property type="entry name" value="PGBD-like superfamily/PGBD"/>
    <property type="match status" value="1"/>
</dbReference>
<name>A0A5D0NN49_9ACTN</name>
<gene>
    <name evidence="4" type="ORF">FXF69_20005</name>
</gene>
<evidence type="ECO:0000313" key="5">
    <source>
        <dbReference type="Proteomes" id="UP000323380"/>
    </source>
</evidence>
<evidence type="ECO:0000313" key="4">
    <source>
        <dbReference type="EMBL" id="TYB45698.1"/>
    </source>
</evidence>
<dbReference type="RefSeq" id="WP_083981683.1">
    <property type="nucleotide sequence ID" value="NZ_VSFG01000003.1"/>
</dbReference>
<protein>
    <submittedName>
        <fullName evidence="4">Peptidoglycan-binding protein</fullName>
    </submittedName>
</protein>
<keyword evidence="2" id="KW-0472">Membrane</keyword>
<dbReference type="InterPro" id="IPR002477">
    <property type="entry name" value="Peptidoglycan-bd-like"/>
</dbReference>
<keyword evidence="2" id="KW-0812">Transmembrane</keyword>
<organism evidence="4 5">
    <name type="scientific">Actinomadura chibensis</name>
    <dbReference type="NCBI Taxonomy" id="392828"/>
    <lineage>
        <taxon>Bacteria</taxon>
        <taxon>Bacillati</taxon>
        <taxon>Actinomycetota</taxon>
        <taxon>Actinomycetes</taxon>
        <taxon>Streptosporangiales</taxon>
        <taxon>Thermomonosporaceae</taxon>
        <taxon>Actinomadura</taxon>
    </lineage>
</organism>
<feature type="region of interest" description="Disordered" evidence="1">
    <location>
        <begin position="1"/>
        <end position="26"/>
    </location>
</feature>
<dbReference type="GO" id="GO:0015562">
    <property type="term" value="F:efflux transmembrane transporter activity"/>
    <property type="evidence" value="ECO:0007669"/>
    <property type="project" value="TreeGrafter"/>
</dbReference>
<dbReference type="Pfam" id="PF01471">
    <property type="entry name" value="PG_binding_1"/>
    <property type="match status" value="1"/>
</dbReference>
<feature type="region of interest" description="Disordered" evidence="1">
    <location>
        <begin position="201"/>
        <end position="227"/>
    </location>
</feature>
<sequence>MASTPPGLPADRGDDAEATSPAPFPGARRGRRLLLGGALAAVAVSVGGIAASALIKSPQQVAADARAPKPSVLSAVVERRVLTETVVVRGTVAPGKAIEVVPTVSGEGKAVITRRTVRTGQRIKPGTVVAEVSGRPVIALRGFIPAYRDIQPGVKGPDVKQLQAALREIGYTITDRVGTFGSSTQAAVRKLFVDKGYEPVNRTAAPEGGGDGPADPRKAPLTSAKGKPRTETLLKSGEVVFVPKFPARVTRVRAGLGAEVKGAVCTLAAGELVVRGTLSGADRRLVSTGKPVKIFSDENGVTVQGSVSSIGAFNEGGEGADAPGYPFKVTGRRPLPEKLAGQDVRLTIEAASTDGPVLVVPASAVYAVADGSTQVMRLGPGDEQRRIAVTTGATGGGFVEVKGSGLAEGDRVVVGK</sequence>
<keyword evidence="5" id="KW-1185">Reference proteome</keyword>
<dbReference type="Proteomes" id="UP000323380">
    <property type="component" value="Unassembled WGS sequence"/>
</dbReference>
<dbReference type="PANTHER" id="PTHR30469:SF15">
    <property type="entry name" value="HLYD FAMILY OF SECRETION PROTEINS"/>
    <property type="match status" value="1"/>
</dbReference>
<evidence type="ECO:0000256" key="1">
    <source>
        <dbReference type="SAM" id="MobiDB-lite"/>
    </source>
</evidence>
<evidence type="ECO:0000256" key="2">
    <source>
        <dbReference type="SAM" id="Phobius"/>
    </source>
</evidence>
<keyword evidence="2" id="KW-1133">Transmembrane helix</keyword>
<dbReference type="GO" id="GO:1990281">
    <property type="term" value="C:efflux pump complex"/>
    <property type="evidence" value="ECO:0007669"/>
    <property type="project" value="TreeGrafter"/>
</dbReference>
<feature type="transmembrane region" description="Helical" evidence="2">
    <location>
        <begin position="33"/>
        <end position="55"/>
    </location>
</feature>
<dbReference type="AlphaFoldDB" id="A0A5D0NN49"/>
<evidence type="ECO:0000259" key="3">
    <source>
        <dbReference type="Pfam" id="PF01471"/>
    </source>
</evidence>
<dbReference type="InterPro" id="IPR036365">
    <property type="entry name" value="PGBD-like_sf"/>
</dbReference>
<comment type="caution">
    <text evidence="4">The sequence shown here is derived from an EMBL/GenBank/DDBJ whole genome shotgun (WGS) entry which is preliminary data.</text>
</comment>
<dbReference type="InterPro" id="IPR036366">
    <property type="entry name" value="PGBDSf"/>
</dbReference>
<accession>A0A5D0NN49</accession>
<dbReference type="EMBL" id="VSFG01000003">
    <property type="protein sequence ID" value="TYB45698.1"/>
    <property type="molecule type" value="Genomic_DNA"/>
</dbReference>
<feature type="domain" description="Peptidoglycan binding-like" evidence="3">
    <location>
        <begin position="156"/>
        <end position="190"/>
    </location>
</feature>
<reference evidence="4 5" key="1">
    <citation type="submission" date="2019-08" db="EMBL/GenBank/DDBJ databases">
        <title>Actinomadura sp. nov. CYP1-5 isolated from mountain soil.</title>
        <authorList>
            <person name="Songsumanus A."/>
            <person name="Kuncharoen N."/>
            <person name="Kudo T."/>
            <person name="Yuki M."/>
            <person name="Igarashi Y."/>
            <person name="Tanasupawat S."/>
        </authorList>
    </citation>
    <scope>NUCLEOTIDE SEQUENCE [LARGE SCALE GENOMIC DNA]</scope>
    <source>
        <strain evidence="4 5">JCM 14158</strain>
    </source>
</reference>
<dbReference type="SUPFAM" id="SSF47090">
    <property type="entry name" value="PGBD-like"/>
    <property type="match status" value="1"/>
</dbReference>